<dbReference type="PANTHER" id="PTHR11785">
    <property type="entry name" value="AMINO ACID TRANSPORTER"/>
    <property type="match status" value="1"/>
</dbReference>
<evidence type="ECO:0000313" key="7">
    <source>
        <dbReference type="Proteomes" id="UP000245609"/>
    </source>
</evidence>
<feature type="transmembrane region" description="Helical" evidence="5">
    <location>
        <begin position="148"/>
        <end position="169"/>
    </location>
</feature>
<evidence type="ECO:0000256" key="5">
    <source>
        <dbReference type="SAM" id="Phobius"/>
    </source>
</evidence>
<dbReference type="InterPro" id="IPR050598">
    <property type="entry name" value="AminoAcid_Transporter"/>
</dbReference>
<feature type="transmembrane region" description="Helical" evidence="5">
    <location>
        <begin position="223"/>
        <end position="245"/>
    </location>
</feature>
<dbReference type="GO" id="GO:0015179">
    <property type="term" value="F:L-amino acid transmembrane transporter activity"/>
    <property type="evidence" value="ECO:0007669"/>
    <property type="project" value="TreeGrafter"/>
</dbReference>
<dbReference type="Proteomes" id="UP000245609">
    <property type="component" value="Unassembled WGS sequence"/>
</dbReference>
<evidence type="ECO:0000313" key="6">
    <source>
        <dbReference type="EMBL" id="PVU92258.1"/>
    </source>
</evidence>
<organism evidence="6 7">
    <name type="scientific">Smittium megazygosporum</name>
    <dbReference type="NCBI Taxonomy" id="133381"/>
    <lineage>
        <taxon>Eukaryota</taxon>
        <taxon>Fungi</taxon>
        <taxon>Fungi incertae sedis</taxon>
        <taxon>Zoopagomycota</taxon>
        <taxon>Kickxellomycotina</taxon>
        <taxon>Harpellomycetes</taxon>
        <taxon>Harpellales</taxon>
        <taxon>Legeriomycetaceae</taxon>
        <taxon>Smittium</taxon>
    </lineage>
</organism>
<evidence type="ECO:0000256" key="2">
    <source>
        <dbReference type="ARBA" id="ARBA00022692"/>
    </source>
</evidence>
<evidence type="ECO:0000256" key="1">
    <source>
        <dbReference type="ARBA" id="ARBA00004141"/>
    </source>
</evidence>
<dbReference type="PIRSF" id="PIRSF006060">
    <property type="entry name" value="AA_transporter"/>
    <property type="match status" value="1"/>
</dbReference>
<keyword evidence="2 5" id="KW-0812">Transmembrane</keyword>
<gene>
    <name evidence="6" type="ORF">BB560_006073</name>
</gene>
<keyword evidence="3 5" id="KW-1133">Transmembrane helix</keyword>
<dbReference type="PANTHER" id="PTHR11785:SF353">
    <property type="entry name" value="METHIONINE TRANSPORTER (EUROFUNG)"/>
    <property type="match status" value="1"/>
</dbReference>
<feature type="transmembrane region" description="Helical" evidence="5">
    <location>
        <begin position="310"/>
        <end position="335"/>
    </location>
</feature>
<evidence type="ECO:0000256" key="3">
    <source>
        <dbReference type="ARBA" id="ARBA00022989"/>
    </source>
</evidence>
<dbReference type="InterPro" id="IPR002293">
    <property type="entry name" value="AA/rel_permease1"/>
</dbReference>
<evidence type="ECO:0008006" key="8">
    <source>
        <dbReference type="Google" id="ProtNLM"/>
    </source>
</evidence>
<dbReference type="Gene3D" id="1.20.1740.10">
    <property type="entry name" value="Amino acid/polyamine transporter I"/>
    <property type="match status" value="1"/>
</dbReference>
<dbReference type="Pfam" id="PF13520">
    <property type="entry name" value="AA_permease_2"/>
    <property type="match status" value="1"/>
</dbReference>
<dbReference type="STRING" id="133381.A0A2T9YIT8"/>
<feature type="transmembrane region" description="Helical" evidence="5">
    <location>
        <begin position="95"/>
        <end position="116"/>
    </location>
</feature>
<evidence type="ECO:0000256" key="4">
    <source>
        <dbReference type="ARBA" id="ARBA00023136"/>
    </source>
</evidence>
<feature type="transmembrane region" description="Helical" evidence="5">
    <location>
        <begin position="423"/>
        <end position="443"/>
    </location>
</feature>
<dbReference type="EMBL" id="MBFS01002811">
    <property type="protein sequence ID" value="PVU92258.1"/>
    <property type="molecule type" value="Genomic_DNA"/>
</dbReference>
<feature type="transmembrane region" description="Helical" evidence="5">
    <location>
        <begin position="16"/>
        <end position="37"/>
    </location>
</feature>
<name>A0A2T9YIT8_9FUNG</name>
<protein>
    <recommendedName>
        <fullName evidence="8">Amino acid permease/ SLC12A domain-containing protein</fullName>
    </recommendedName>
</protein>
<dbReference type="GO" id="GO:0016020">
    <property type="term" value="C:membrane"/>
    <property type="evidence" value="ECO:0007669"/>
    <property type="project" value="UniProtKB-SubCell"/>
</dbReference>
<feature type="transmembrane region" description="Helical" evidence="5">
    <location>
        <begin position="49"/>
        <end position="74"/>
    </location>
</feature>
<feature type="transmembrane region" description="Helical" evidence="5">
    <location>
        <begin position="257"/>
        <end position="278"/>
    </location>
</feature>
<reference evidence="6 7" key="1">
    <citation type="journal article" date="2018" name="MBio">
        <title>Comparative Genomics Reveals the Core Gene Toolbox for the Fungus-Insect Symbiosis.</title>
        <authorList>
            <person name="Wang Y."/>
            <person name="Stata M."/>
            <person name="Wang W."/>
            <person name="Stajich J.E."/>
            <person name="White M.M."/>
            <person name="Moncalvo J.M."/>
        </authorList>
    </citation>
    <scope>NUCLEOTIDE SEQUENCE [LARGE SCALE GENOMIC DNA]</scope>
    <source>
        <strain evidence="6 7">SC-DP-2</strain>
    </source>
</reference>
<dbReference type="AlphaFoldDB" id="A0A2T9YIT8"/>
<sequence length="502" mass="55684">MGDKVRGIDVVPVRRIGIFSGAAMSISLMVGSGIFSTPSTVVSYVGTPLMGILLYALGGVISFGGAMAYIELGIMYPQNGGTMRFLAHLYPKPRALLSFLFTWCMIVCIRAGAIAANGPVYGHYWIYGLFGGPDLQNLHPTLYAHRDWIYRGIGVVVTALMTLVCMASVKWSVRAINVLTVLKMGVLLFFSVTGILILVGAIKTEKNDNWSRGFKGSSNQASAYARALNKVSFAYSGWSNVAYAIGEMKNPRRELPIASTLGLVTVTVLYILSIVAFYSGVSYNEVVSSSETLAATFSNKIFGKIFGQKVLPILIGFSVLGSSFAEIFTSGRIISAAGRVGYIPMMNYFGYYHPRLKTPMFALAFNFILVCIYLLAPPPGNIFNFLVDFIQYPGWLFYGFAVLGCIIFRFTRPNHPKRKFKAFLPLPALFVAVSIFLTVFPFIKFTEYVDGYKYYLSPTLGLCTVIIGFIPWYLRMYWWADRTGQDYTAWIQVEEDEDISDL</sequence>
<accession>A0A2T9YIT8</accession>
<comment type="caution">
    <text evidence="6">The sequence shown here is derived from an EMBL/GenBank/DDBJ whole genome shotgun (WGS) entry which is preliminary data.</text>
</comment>
<dbReference type="OrthoDB" id="5982228at2759"/>
<feature type="transmembrane region" description="Helical" evidence="5">
    <location>
        <begin position="395"/>
        <end position="411"/>
    </location>
</feature>
<comment type="subcellular location">
    <subcellularLocation>
        <location evidence="1">Membrane</location>
        <topology evidence="1">Multi-pass membrane protein</topology>
    </subcellularLocation>
</comment>
<keyword evidence="7" id="KW-1185">Reference proteome</keyword>
<feature type="transmembrane region" description="Helical" evidence="5">
    <location>
        <begin position="356"/>
        <end position="375"/>
    </location>
</feature>
<feature type="transmembrane region" description="Helical" evidence="5">
    <location>
        <begin position="455"/>
        <end position="474"/>
    </location>
</feature>
<keyword evidence="4 5" id="KW-0472">Membrane</keyword>
<feature type="transmembrane region" description="Helical" evidence="5">
    <location>
        <begin position="181"/>
        <end position="203"/>
    </location>
</feature>
<proteinExistence type="predicted"/>